<proteinExistence type="predicted"/>
<feature type="domain" description="Type III secretion system flagellar brake protein YcgR PilZN" evidence="5">
    <location>
        <begin position="24"/>
        <end position="125"/>
    </location>
</feature>
<dbReference type="EMBL" id="MVBK01000021">
    <property type="protein sequence ID" value="OOG27138.1"/>
    <property type="molecule type" value="Genomic_DNA"/>
</dbReference>
<organism evidence="6 7">
    <name type="scientific">Thioalkalivibrio denitrificans</name>
    <dbReference type="NCBI Taxonomy" id="108003"/>
    <lineage>
        <taxon>Bacteria</taxon>
        <taxon>Pseudomonadati</taxon>
        <taxon>Pseudomonadota</taxon>
        <taxon>Gammaproteobacteria</taxon>
        <taxon>Chromatiales</taxon>
        <taxon>Ectothiorhodospiraceae</taxon>
        <taxon>Thioalkalivibrio</taxon>
    </lineage>
</organism>
<dbReference type="STRING" id="108003.B1C78_03925"/>
<name>A0A1V3NQI1_9GAMM</name>
<evidence type="ECO:0000256" key="1">
    <source>
        <dbReference type="ARBA" id="ARBA00022636"/>
    </source>
</evidence>
<sequence>MSDGNPPANSTGSREQAGLHEKLTEAARIRSILNGLRSQRSLLSARTPKGEGYYNTALLKLDLQGGFLFLDEFSPRDGHDTLATGDEVHIYGVFNGVPAHFACVIEHIGEKDGIAFYRAPLPDTMDYQQRRAHFRAYVGMGMDASLHLRLQDGSQVKGRLQDISLGGFGALLPSDSPVQAMDDITIETLQLPGRHPINGSAQVRHTHPTEGHLHMGVLFTKLDPRAERELLRTILELEREQIRKQTKS</sequence>
<keyword evidence="6" id="KW-0282">Flagellum</keyword>
<dbReference type="AlphaFoldDB" id="A0A1V3NQI1"/>
<dbReference type="GO" id="GO:0035438">
    <property type="term" value="F:cyclic-di-GMP binding"/>
    <property type="evidence" value="ECO:0007669"/>
    <property type="project" value="InterPro"/>
</dbReference>
<dbReference type="RefSeq" id="WP_077277831.1">
    <property type="nucleotide sequence ID" value="NZ_MVBK01000021.1"/>
</dbReference>
<dbReference type="Proteomes" id="UP000189462">
    <property type="component" value="Unassembled WGS sequence"/>
</dbReference>
<dbReference type="OrthoDB" id="5792836at2"/>
<evidence type="ECO:0000313" key="7">
    <source>
        <dbReference type="Proteomes" id="UP000189462"/>
    </source>
</evidence>
<dbReference type="Pfam" id="PF07238">
    <property type="entry name" value="PilZ"/>
    <property type="match status" value="1"/>
</dbReference>
<keyword evidence="1" id="KW-0973">c-di-GMP</keyword>
<dbReference type="InterPro" id="IPR012349">
    <property type="entry name" value="Split_barrel_FMN-bd"/>
</dbReference>
<comment type="caution">
    <text evidence="6">The sequence shown here is derived from an EMBL/GenBank/DDBJ whole genome shotgun (WGS) entry which is preliminary data.</text>
</comment>
<keyword evidence="7" id="KW-1185">Reference proteome</keyword>
<evidence type="ECO:0000313" key="6">
    <source>
        <dbReference type="EMBL" id="OOG27138.1"/>
    </source>
</evidence>
<protein>
    <submittedName>
        <fullName evidence="6">Flagellar brake protein</fullName>
    </submittedName>
</protein>
<reference evidence="6 7" key="1">
    <citation type="submission" date="2017-02" db="EMBL/GenBank/DDBJ databases">
        <title>Genomic diversity within the haloalkaliphilic genus Thioalkalivibrio.</title>
        <authorList>
            <person name="Ahn A.-C."/>
            <person name="Meier-Kolthoff J."/>
            <person name="Overmars L."/>
            <person name="Richter M."/>
            <person name="Woyke T."/>
            <person name="Sorokin D.Y."/>
            <person name="Muyzer G."/>
        </authorList>
    </citation>
    <scope>NUCLEOTIDE SEQUENCE [LARGE SCALE GENOMIC DNA]</scope>
    <source>
        <strain evidence="6 7">ALJD</strain>
    </source>
</reference>
<evidence type="ECO:0000256" key="2">
    <source>
        <dbReference type="ARBA" id="ARBA00022741"/>
    </source>
</evidence>
<feature type="domain" description="PilZ" evidence="4">
    <location>
        <begin position="129"/>
        <end position="234"/>
    </location>
</feature>
<evidence type="ECO:0000259" key="4">
    <source>
        <dbReference type="Pfam" id="PF07238"/>
    </source>
</evidence>
<dbReference type="SUPFAM" id="SSF141371">
    <property type="entry name" value="PilZ domain-like"/>
    <property type="match status" value="1"/>
</dbReference>
<dbReference type="InterPro" id="IPR009926">
    <property type="entry name" value="T3SS_YcgR_PilZN"/>
</dbReference>
<dbReference type="Gene3D" id="2.30.110.10">
    <property type="entry name" value="Electron Transport, Fmn-binding Protein, Chain A"/>
    <property type="match status" value="1"/>
</dbReference>
<dbReference type="InterPro" id="IPR009875">
    <property type="entry name" value="PilZ_domain"/>
</dbReference>
<keyword evidence="3" id="KW-0975">Bacterial flagellum</keyword>
<dbReference type="Gene3D" id="2.40.10.220">
    <property type="entry name" value="predicted glycosyltransferase like domains"/>
    <property type="match status" value="1"/>
</dbReference>
<keyword evidence="2" id="KW-0547">Nucleotide-binding</keyword>
<dbReference type="Pfam" id="PF07317">
    <property type="entry name" value="PilZN"/>
    <property type="match status" value="1"/>
</dbReference>
<evidence type="ECO:0000256" key="3">
    <source>
        <dbReference type="ARBA" id="ARBA00023143"/>
    </source>
</evidence>
<keyword evidence="6" id="KW-0969">Cilium</keyword>
<keyword evidence="6" id="KW-0966">Cell projection</keyword>
<evidence type="ECO:0000259" key="5">
    <source>
        <dbReference type="Pfam" id="PF07317"/>
    </source>
</evidence>
<accession>A0A1V3NQI1</accession>
<gene>
    <name evidence="6" type="ORF">B1C78_03925</name>
</gene>